<evidence type="ECO:0000313" key="2">
    <source>
        <dbReference type="Proteomes" id="UP000499080"/>
    </source>
</evidence>
<protein>
    <submittedName>
        <fullName evidence="1">Uncharacterized protein</fullName>
    </submittedName>
</protein>
<accession>A0A4Y2QXL8</accession>
<comment type="caution">
    <text evidence="1">The sequence shown here is derived from an EMBL/GenBank/DDBJ whole genome shotgun (WGS) entry which is preliminary data.</text>
</comment>
<reference evidence="1 2" key="1">
    <citation type="journal article" date="2019" name="Sci. Rep.">
        <title>Orb-weaving spider Araneus ventricosus genome elucidates the spidroin gene catalogue.</title>
        <authorList>
            <person name="Kono N."/>
            <person name="Nakamura H."/>
            <person name="Ohtoshi R."/>
            <person name="Moran D.A.P."/>
            <person name="Shinohara A."/>
            <person name="Yoshida Y."/>
            <person name="Fujiwara M."/>
            <person name="Mori M."/>
            <person name="Tomita M."/>
            <person name="Arakawa K."/>
        </authorList>
    </citation>
    <scope>NUCLEOTIDE SEQUENCE [LARGE SCALE GENOMIC DNA]</scope>
</reference>
<gene>
    <name evidence="1" type="ORF">AVEN_120775_1</name>
</gene>
<dbReference type="AlphaFoldDB" id="A0A4Y2QXL8"/>
<organism evidence="1 2">
    <name type="scientific">Araneus ventricosus</name>
    <name type="common">Orbweaver spider</name>
    <name type="synonym">Epeira ventricosa</name>
    <dbReference type="NCBI Taxonomy" id="182803"/>
    <lineage>
        <taxon>Eukaryota</taxon>
        <taxon>Metazoa</taxon>
        <taxon>Ecdysozoa</taxon>
        <taxon>Arthropoda</taxon>
        <taxon>Chelicerata</taxon>
        <taxon>Arachnida</taxon>
        <taxon>Araneae</taxon>
        <taxon>Araneomorphae</taxon>
        <taxon>Entelegynae</taxon>
        <taxon>Araneoidea</taxon>
        <taxon>Araneidae</taxon>
        <taxon>Araneus</taxon>
    </lineage>
</organism>
<name>A0A4Y2QXL8_ARAVE</name>
<dbReference type="EMBL" id="BGPR01015063">
    <property type="protein sequence ID" value="GBN67859.1"/>
    <property type="molecule type" value="Genomic_DNA"/>
</dbReference>
<dbReference type="Proteomes" id="UP000499080">
    <property type="component" value="Unassembled WGS sequence"/>
</dbReference>
<sequence length="121" mass="12787">MTVAVTTASAEDGVLVANHLATARHLPKEFSRALDSVPVGRQMTLARALKLVEMGPCPFSGNNTGAGKLGTPKTSQAWSYREEVRPVIGDGPATALPLKGAENLSTYTEVSHSRTGNQKIK</sequence>
<evidence type="ECO:0000313" key="1">
    <source>
        <dbReference type="EMBL" id="GBN67859.1"/>
    </source>
</evidence>
<keyword evidence="2" id="KW-1185">Reference proteome</keyword>
<proteinExistence type="predicted"/>